<proteinExistence type="predicted"/>
<evidence type="ECO:0000313" key="4">
    <source>
        <dbReference type="Proteomes" id="UP001159364"/>
    </source>
</evidence>
<feature type="region of interest" description="Disordered" evidence="1">
    <location>
        <begin position="376"/>
        <end position="447"/>
    </location>
</feature>
<evidence type="ECO:0000256" key="1">
    <source>
        <dbReference type="SAM" id="MobiDB-lite"/>
    </source>
</evidence>
<comment type="caution">
    <text evidence="3">The sequence shown here is derived from an EMBL/GenBank/DDBJ whole genome shotgun (WGS) entry which is preliminary data.</text>
</comment>
<name>A0AAV8U4M7_9ROSI</name>
<keyword evidence="4" id="KW-1185">Reference proteome</keyword>
<dbReference type="EMBL" id="JAIWQS010000002">
    <property type="protein sequence ID" value="KAJ8773285.1"/>
    <property type="molecule type" value="Genomic_DNA"/>
</dbReference>
<dbReference type="PROSITE" id="PS50858">
    <property type="entry name" value="BSD"/>
    <property type="match status" value="1"/>
</dbReference>
<dbReference type="AlphaFoldDB" id="A0AAV8U4M7"/>
<protein>
    <recommendedName>
        <fullName evidence="2">BSD domain-containing protein</fullName>
    </recommendedName>
</protein>
<dbReference type="Gene3D" id="1.10.3970.10">
    <property type="entry name" value="BSD domain"/>
    <property type="match status" value="1"/>
</dbReference>
<feature type="compositionally biased region" description="Basic and acidic residues" evidence="1">
    <location>
        <begin position="104"/>
        <end position="122"/>
    </location>
</feature>
<feature type="region of interest" description="Disordered" evidence="1">
    <location>
        <begin position="99"/>
        <end position="124"/>
    </location>
</feature>
<dbReference type="PANTHER" id="PTHR31923:SF27">
    <property type="entry name" value="BSD DOMAIN-CONTAINING PROTEIN"/>
    <property type="match status" value="1"/>
</dbReference>
<feature type="compositionally biased region" description="Acidic residues" evidence="1">
    <location>
        <begin position="425"/>
        <end position="439"/>
    </location>
</feature>
<sequence>MSWLARSLANSLRLDEDDSPDNDVVPTKRAPTSLSPTKCDQQEHSRLSFEDEKLINEEEEEDEDEEALGRGVKEDLTELKQTLTRQLWGVASFLAPQPTPSDRFVSDSEACDRSDFSDERVPAEGSGIKTDFTEIGGRFRSGVTEMSKMASNYFQFGSGIDEGECESEMRGECESEMRRENEDSDTEESEECRELATGITDEVLAFARNIAMHPETWLDFPLDEEDDLDDFEMSSPQQEHALAIEHLAPRLAALRFELCPCHMTESYFWKVYFVLLHSRLNRHDAEILSTPQVMEARAMWMQELHKKMKPESDWFAKTTSSIRESSDPLHEDFAHARAVDFEQITTSFTDYESEKLPVVSTEMQFVDKSVIEEKEVIKKEDKSPVTGQSSRLLVPNYEEEEEDDDWPDEDDSDLGGYKSTIPLGNEEEISFSDLEDDDGPIVPIKSK</sequence>
<evidence type="ECO:0000259" key="2">
    <source>
        <dbReference type="PROSITE" id="PS50858"/>
    </source>
</evidence>
<dbReference type="Pfam" id="PF03909">
    <property type="entry name" value="BSD"/>
    <property type="match status" value="1"/>
</dbReference>
<dbReference type="SMART" id="SM00751">
    <property type="entry name" value="BSD"/>
    <property type="match status" value="1"/>
</dbReference>
<feature type="compositionally biased region" description="Polar residues" evidence="1">
    <location>
        <begin position="30"/>
        <end position="39"/>
    </location>
</feature>
<dbReference type="PANTHER" id="PTHR31923">
    <property type="entry name" value="BSD DOMAIN-CONTAINING PROTEIN"/>
    <property type="match status" value="1"/>
</dbReference>
<evidence type="ECO:0000313" key="3">
    <source>
        <dbReference type="EMBL" id="KAJ8773285.1"/>
    </source>
</evidence>
<feature type="compositionally biased region" description="Acidic residues" evidence="1">
    <location>
        <begin position="57"/>
        <end position="66"/>
    </location>
</feature>
<gene>
    <name evidence="3" type="ORF">K2173_028462</name>
</gene>
<feature type="region of interest" description="Disordered" evidence="1">
    <location>
        <begin position="1"/>
        <end position="72"/>
    </location>
</feature>
<dbReference type="InterPro" id="IPR035925">
    <property type="entry name" value="BSD_dom_sf"/>
</dbReference>
<dbReference type="SUPFAM" id="SSF140383">
    <property type="entry name" value="BSD domain-like"/>
    <property type="match status" value="1"/>
</dbReference>
<feature type="compositionally biased region" description="Acidic residues" evidence="1">
    <location>
        <begin position="397"/>
        <end position="413"/>
    </location>
</feature>
<feature type="compositionally biased region" description="Basic and acidic residues" evidence="1">
    <location>
        <begin position="40"/>
        <end position="56"/>
    </location>
</feature>
<accession>A0AAV8U4M7</accession>
<dbReference type="Proteomes" id="UP001159364">
    <property type="component" value="Linkage Group LG02"/>
</dbReference>
<dbReference type="InterPro" id="IPR005607">
    <property type="entry name" value="BSD_dom"/>
</dbReference>
<reference evidence="3 4" key="1">
    <citation type="submission" date="2021-09" db="EMBL/GenBank/DDBJ databases">
        <title>Genomic insights and catalytic innovation underlie evolution of tropane alkaloids biosynthesis.</title>
        <authorList>
            <person name="Wang Y.-J."/>
            <person name="Tian T."/>
            <person name="Huang J.-P."/>
            <person name="Huang S.-X."/>
        </authorList>
    </citation>
    <scope>NUCLEOTIDE SEQUENCE [LARGE SCALE GENOMIC DNA]</scope>
    <source>
        <strain evidence="3">KIB-2018</strain>
        <tissue evidence="3">Leaf</tissue>
    </source>
</reference>
<organism evidence="3 4">
    <name type="scientific">Erythroxylum novogranatense</name>
    <dbReference type="NCBI Taxonomy" id="1862640"/>
    <lineage>
        <taxon>Eukaryota</taxon>
        <taxon>Viridiplantae</taxon>
        <taxon>Streptophyta</taxon>
        <taxon>Embryophyta</taxon>
        <taxon>Tracheophyta</taxon>
        <taxon>Spermatophyta</taxon>
        <taxon>Magnoliopsida</taxon>
        <taxon>eudicotyledons</taxon>
        <taxon>Gunneridae</taxon>
        <taxon>Pentapetalae</taxon>
        <taxon>rosids</taxon>
        <taxon>fabids</taxon>
        <taxon>Malpighiales</taxon>
        <taxon>Erythroxylaceae</taxon>
        <taxon>Erythroxylum</taxon>
    </lineage>
</organism>
<feature type="domain" description="BSD" evidence="2">
    <location>
        <begin position="225"/>
        <end position="280"/>
    </location>
</feature>